<comment type="caution">
    <text evidence="2">The sequence shown here is derived from an EMBL/GenBank/DDBJ whole genome shotgun (WGS) entry which is preliminary data.</text>
</comment>
<keyword evidence="3" id="KW-1185">Reference proteome</keyword>
<keyword evidence="1" id="KW-0472">Membrane</keyword>
<organism evidence="2 3">
    <name type="scientific">Rhodobacter calidifons</name>
    <dbReference type="NCBI Taxonomy" id="2715277"/>
    <lineage>
        <taxon>Bacteria</taxon>
        <taxon>Pseudomonadati</taxon>
        <taxon>Pseudomonadota</taxon>
        <taxon>Alphaproteobacteria</taxon>
        <taxon>Rhodobacterales</taxon>
        <taxon>Rhodobacter group</taxon>
        <taxon>Rhodobacter</taxon>
    </lineage>
</organism>
<name>A0ABX0G9A0_9RHOB</name>
<reference evidence="2 3" key="1">
    <citation type="journal article" date="2022" name="Microorganisms">
        <title>Genome Sequence and Characterization of a Xanthorhodopsin-Containing, Aerobic Anoxygenic Phototrophic Rhodobacter Species, Isolated from Mesophilic Conditions at Yellowstone National Park.</title>
        <authorList>
            <person name="Kyndt J.A."/>
            <person name="Robertson S."/>
            <person name="Shoffstall I.B."/>
            <person name="Ramaley R.F."/>
            <person name="Meyer T.E."/>
        </authorList>
    </citation>
    <scope>NUCLEOTIDE SEQUENCE [LARGE SCALE GENOMIC DNA]</scope>
    <source>
        <strain evidence="2 3">M37P</strain>
    </source>
</reference>
<evidence type="ECO:0000256" key="1">
    <source>
        <dbReference type="SAM" id="Phobius"/>
    </source>
</evidence>
<gene>
    <name evidence="2" type="ORF">G8O29_13350</name>
</gene>
<dbReference type="InterPro" id="IPR019253">
    <property type="entry name" value="DUF2244_TM"/>
</dbReference>
<keyword evidence="1" id="KW-0812">Transmembrane</keyword>
<keyword evidence="1" id="KW-1133">Transmembrane helix</keyword>
<protein>
    <submittedName>
        <fullName evidence="2">DUF2244 domain-containing protein</fullName>
    </submittedName>
</protein>
<dbReference type="Pfam" id="PF10003">
    <property type="entry name" value="DUF2244"/>
    <property type="match status" value="1"/>
</dbReference>
<evidence type="ECO:0000313" key="3">
    <source>
        <dbReference type="Proteomes" id="UP001515660"/>
    </source>
</evidence>
<accession>A0ABX0G9A0</accession>
<dbReference type="RefSeq" id="WP_166403727.1">
    <property type="nucleotide sequence ID" value="NZ_JAANHS010000010.1"/>
</dbReference>
<feature type="transmembrane region" description="Helical" evidence="1">
    <location>
        <begin position="51"/>
        <end position="70"/>
    </location>
</feature>
<dbReference type="EMBL" id="JAANHS010000010">
    <property type="protein sequence ID" value="NHB77706.1"/>
    <property type="molecule type" value="Genomic_DNA"/>
</dbReference>
<sequence>MPYEWLPPEDGQDRLHLWPHRSLTQRGFVWFIGATSALIAVPLLGILGSPVLWALLPFLLGAIWAIWFALRKNGRDRDILEDLRLSPDRITLTRHGPKGRRQDWEANPYWLRVTLHETGGPVPRYLTLKGEGREVELGPFLSEDERVALKDELETRLHRLRSGPPSGQG</sequence>
<feature type="transmembrane region" description="Helical" evidence="1">
    <location>
        <begin position="27"/>
        <end position="45"/>
    </location>
</feature>
<evidence type="ECO:0000313" key="2">
    <source>
        <dbReference type="EMBL" id="NHB77706.1"/>
    </source>
</evidence>
<dbReference type="Proteomes" id="UP001515660">
    <property type="component" value="Unassembled WGS sequence"/>
</dbReference>
<proteinExistence type="predicted"/>